<evidence type="ECO:0000256" key="1">
    <source>
        <dbReference type="SAM" id="Phobius"/>
    </source>
</evidence>
<name>A0A9N8S1I3_9BURK</name>
<keyword evidence="1" id="KW-1133">Transmembrane helix</keyword>
<dbReference type="NCBIfam" id="NF038065">
    <property type="entry name" value="Pr6Pr"/>
    <property type="match status" value="1"/>
</dbReference>
<feature type="transmembrane region" description="Helical" evidence="1">
    <location>
        <begin position="41"/>
        <end position="61"/>
    </location>
</feature>
<organism evidence="2 3">
    <name type="scientific">Paraburkholderia saeva</name>
    <dbReference type="NCBI Taxonomy" id="2777537"/>
    <lineage>
        <taxon>Bacteria</taxon>
        <taxon>Pseudomonadati</taxon>
        <taxon>Pseudomonadota</taxon>
        <taxon>Betaproteobacteria</taxon>
        <taxon>Burkholderiales</taxon>
        <taxon>Burkholderiaceae</taxon>
        <taxon>Paraburkholderia</taxon>
    </lineage>
</organism>
<evidence type="ECO:0000313" key="2">
    <source>
        <dbReference type="EMBL" id="CAG4917893.1"/>
    </source>
</evidence>
<protein>
    <submittedName>
        <fullName evidence="2">Uncharacterized protein</fullName>
    </submittedName>
</protein>
<keyword evidence="1" id="KW-0472">Membrane</keyword>
<dbReference type="InterPro" id="IPR049713">
    <property type="entry name" value="Pr6Pr-like"/>
</dbReference>
<gene>
    <name evidence="2" type="ORF">LMG31841_04730</name>
</gene>
<dbReference type="Proteomes" id="UP000789704">
    <property type="component" value="Unassembled WGS sequence"/>
</dbReference>
<proteinExistence type="predicted"/>
<keyword evidence="1" id="KW-0812">Transmembrane</keyword>
<feature type="transmembrane region" description="Helical" evidence="1">
    <location>
        <begin position="73"/>
        <end position="97"/>
    </location>
</feature>
<comment type="caution">
    <text evidence="2">The sequence shown here is derived from an EMBL/GenBank/DDBJ whole genome shotgun (WGS) entry which is preliminary data.</text>
</comment>
<sequence length="259" mass="28975">MAAAIALVAWLAFAAQTDVTIGRMLARGYGVIDGLERMSSYLTNLTVLICAICFSCVATRARPAPLRFFRKPPVVTAIVVYVVFVGLAYNLLLRFLWTPSGYRALLNETLHTIVPLLAALYWVLFVPRFHLRLRQCLLWLVYSALVPVRHVMARQHDRFLSVLLHQRRRTRLPAGAFQRDAAGARIPHADGHFSRHQPPAAAYIGHLGHPSTPILNASLQAPCKRLPDAHFCAFHASCSAECATHEKSRAYNLSMTRRN</sequence>
<evidence type="ECO:0000313" key="3">
    <source>
        <dbReference type="Proteomes" id="UP000789704"/>
    </source>
</evidence>
<dbReference type="EMBL" id="CAJQZC010000010">
    <property type="protein sequence ID" value="CAG4917893.1"/>
    <property type="molecule type" value="Genomic_DNA"/>
</dbReference>
<reference evidence="2" key="1">
    <citation type="submission" date="2021-04" db="EMBL/GenBank/DDBJ databases">
        <authorList>
            <person name="Vanwijnsberghe S."/>
        </authorList>
    </citation>
    <scope>NUCLEOTIDE SEQUENCE</scope>
    <source>
        <strain evidence="2">LMG 31841</strain>
    </source>
</reference>
<keyword evidence="3" id="KW-1185">Reference proteome</keyword>
<accession>A0A9N8S1I3</accession>
<feature type="transmembrane region" description="Helical" evidence="1">
    <location>
        <begin position="109"/>
        <end position="126"/>
    </location>
</feature>
<dbReference type="AlphaFoldDB" id="A0A9N8S1I3"/>